<dbReference type="RefSeq" id="WP_425555712.1">
    <property type="nucleotide sequence ID" value="NZ_BAAANT010000075.1"/>
</dbReference>
<organism evidence="2 3">
    <name type="scientific">Kitasatospora kazusensis</name>
    <dbReference type="NCBI Taxonomy" id="407974"/>
    <lineage>
        <taxon>Bacteria</taxon>
        <taxon>Bacillati</taxon>
        <taxon>Actinomycetota</taxon>
        <taxon>Actinomycetes</taxon>
        <taxon>Kitasatosporales</taxon>
        <taxon>Streptomycetaceae</taxon>
        <taxon>Kitasatospora</taxon>
    </lineage>
</organism>
<evidence type="ECO:0000259" key="1">
    <source>
        <dbReference type="Pfam" id="PF01210"/>
    </source>
</evidence>
<reference evidence="3" key="1">
    <citation type="journal article" date="2019" name="Int. J. Syst. Evol. Microbiol.">
        <title>The Global Catalogue of Microorganisms (GCM) 10K type strain sequencing project: providing services to taxonomists for standard genome sequencing and annotation.</title>
        <authorList>
            <consortium name="The Broad Institute Genomics Platform"/>
            <consortium name="The Broad Institute Genome Sequencing Center for Infectious Disease"/>
            <person name="Wu L."/>
            <person name="Ma J."/>
        </authorList>
    </citation>
    <scope>NUCLEOTIDE SEQUENCE [LARGE SCALE GENOMIC DNA]</scope>
    <source>
        <strain evidence="3">JCM 14560</strain>
    </source>
</reference>
<protein>
    <recommendedName>
        <fullName evidence="1">Glycerol-3-phosphate dehydrogenase NAD-dependent N-terminal domain-containing protein</fullName>
    </recommendedName>
</protein>
<dbReference type="Gene3D" id="3.40.50.720">
    <property type="entry name" value="NAD(P)-binding Rossmann-like Domain"/>
    <property type="match status" value="1"/>
</dbReference>
<feature type="domain" description="Glycerol-3-phosphate dehydrogenase NAD-dependent N-terminal" evidence="1">
    <location>
        <begin position="4"/>
        <end position="47"/>
    </location>
</feature>
<accession>A0ABP4KBG8</accession>
<keyword evidence="3" id="KW-1185">Reference proteome</keyword>
<comment type="caution">
    <text evidence="2">The sequence shown here is derived from an EMBL/GenBank/DDBJ whole genome shotgun (WGS) entry which is preliminary data.</text>
</comment>
<dbReference type="InterPro" id="IPR036291">
    <property type="entry name" value="NAD(P)-bd_dom_sf"/>
</dbReference>
<dbReference type="Pfam" id="PF01210">
    <property type="entry name" value="NAD_Gly3P_dh_N"/>
    <property type="match status" value="1"/>
</dbReference>
<sequence>MNRVAVLSAGSWGTTFAAVLADAGNSVVLHSRRPETVAAINDRHENPIRETSRIQLQ</sequence>
<dbReference type="Proteomes" id="UP001422759">
    <property type="component" value="Unassembled WGS sequence"/>
</dbReference>
<evidence type="ECO:0000313" key="3">
    <source>
        <dbReference type="Proteomes" id="UP001422759"/>
    </source>
</evidence>
<proteinExistence type="predicted"/>
<gene>
    <name evidence="2" type="ORF">GCM10009760_62790</name>
</gene>
<dbReference type="EMBL" id="BAAANT010000075">
    <property type="protein sequence ID" value="GAA1500776.1"/>
    <property type="molecule type" value="Genomic_DNA"/>
</dbReference>
<dbReference type="InterPro" id="IPR011128">
    <property type="entry name" value="G3P_DH_NAD-dep_N"/>
</dbReference>
<name>A0ABP4KBG8_9ACTN</name>
<dbReference type="SUPFAM" id="SSF51735">
    <property type="entry name" value="NAD(P)-binding Rossmann-fold domains"/>
    <property type="match status" value="1"/>
</dbReference>
<evidence type="ECO:0000313" key="2">
    <source>
        <dbReference type="EMBL" id="GAA1500776.1"/>
    </source>
</evidence>